<proteinExistence type="predicted"/>
<sequence length="261" mass="30021">MAPRKPELQTSAPVKSAKKSGRVRWLENGLLDVKRKGKYAKISENNTNVPFLQLPGEIRNKIYKLVFGGRKFNIVYKRMDLRRRNSHVFHSFDSQKNLLALLRVCRQIYAEGALILYQESIFEVVDQRSLQDLGMLLPVYRNVITRVYLREPLRMDPKASWYYYPSIASWGPHAWISFINNTVVPRLSVDDADLIQQKLKAAIKAVGGDANISIVLTGRQHLLEQMQHCLEMRDSLTSHLKLIPLYERYCCVCDGSLSLSV</sequence>
<dbReference type="EMBL" id="JAGMWT010000008">
    <property type="protein sequence ID" value="KAH7124124.1"/>
    <property type="molecule type" value="Genomic_DNA"/>
</dbReference>
<organism evidence="3 4">
    <name type="scientific">Dendryphion nanum</name>
    <dbReference type="NCBI Taxonomy" id="256645"/>
    <lineage>
        <taxon>Eukaryota</taxon>
        <taxon>Fungi</taxon>
        <taxon>Dikarya</taxon>
        <taxon>Ascomycota</taxon>
        <taxon>Pezizomycotina</taxon>
        <taxon>Dothideomycetes</taxon>
        <taxon>Pleosporomycetidae</taxon>
        <taxon>Pleosporales</taxon>
        <taxon>Torulaceae</taxon>
        <taxon>Dendryphion</taxon>
    </lineage>
</organism>
<dbReference type="PANTHER" id="PTHR38790">
    <property type="entry name" value="2EXR DOMAIN-CONTAINING PROTEIN-RELATED"/>
    <property type="match status" value="1"/>
</dbReference>
<comment type="caution">
    <text evidence="3">The sequence shown here is derived from an EMBL/GenBank/DDBJ whole genome shotgun (WGS) entry which is preliminary data.</text>
</comment>
<accession>A0A9P9DSA9</accession>
<dbReference type="OrthoDB" id="5413827at2759"/>
<keyword evidence="4" id="KW-1185">Reference proteome</keyword>
<protein>
    <recommendedName>
        <fullName evidence="2">DUF7730 domain-containing protein</fullName>
    </recommendedName>
</protein>
<dbReference type="Pfam" id="PF24864">
    <property type="entry name" value="DUF7730"/>
    <property type="match status" value="1"/>
</dbReference>
<evidence type="ECO:0000313" key="4">
    <source>
        <dbReference type="Proteomes" id="UP000700596"/>
    </source>
</evidence>
<name>A0A9P9DSA9_9PLEO</name>
<reference evidence="3" key="1">
    <citation type="journal article" date="2021" name="Nat. Commun.">
        <title>Genetic determinants of endophytism in the Arabidopsis root mycobiome.</title>
        <authorList>
            <person name="Mesny F."/>
            <person name="Miyauchi S."/>
            <person name="Thiergart T."/>
            <person name="Pickel B."/>
            <person name="Atanasova L."/>
            <person name="Karlsson M."/>
            <person name="Huettel B."/>
            <person name="Barry K.W."/>
            <person name="Haridas S."/>
            <person name="Chen C."/>
            <person name="Bauer D."/>
            <person name="Andreopoulos W."/>
            <person name="Pangilinan J."/>
            <person name="LaButti K."/>
            <person name="Riley R."/>
            <person name="Lipzen A."/>
            <person name="Clum A."/>
            <person name="Drula E."/>
            <person name="Henrissat B."/>
            <person name="Kohler A."/>
            <person name="Grigoriev I.V."/>
            <person name="Martin F.M."/>
            <person name="Hacquard S."/>
        </authorList>
    </citation>
    <scope>NUCLEOTIDE SEQUENCE</scope>
    <source>
        <strain evidence="3">MPI-CAGE-CH-0243</strain>
    </source>
</reference>
<evidence type="ECO:0000256" key="1">
    <source>
        <dbReference type="SAM" id="MobiDB-lite"/>
    </source>
</evidence>
<dbReference type="AlphaFoldDB" id="A0A9P9DSA9"/>
<gene>
    <name evidence="3" type="ORF">B0J11DRAFT_331535</name>
</gene>
<feature type="region of interest" description="Disordered" evidence="1">
    <location>
        <begin position="1"/>
        <end position="20"/>
    </location>
</feature>
<evidence type="ECO:0000259" key="2">
    <source>
        <dbReference type="Pfam" id="PF24864"/>
    </source>
</evidence>
<feature type="domain" description="DUF7730" evidence="2">
    <location>
        <begin position="94"/>
        <end position="157"/>
    </location>
</feature>
<dbReference type="Proteomes" id="UP000700596">
    <property type="component" value="Unassembled WGS sequence"/>
</dbReference>
<evidence type="ECO:0000313" key="3">
    <source>
        <dbReference type="EMBL" id="KAH7124124.1"/>
    </source>
</evidence>
<dbReference type="InterPro" id="IPR056632">
    <property type="entry name" value="DUF7730"/>
</dbReference>